<evidence type="ECO:0000313" key="2">
    <source>
        <dbReference type="Proteomes" id="UP001247805"/>
    </source>
</evidence>
<organism evidence="1 2">
    <name type="scientific">Paraglaciecola aquimarina</name>
    <dbReference type="NCBI Taxonomy" id="1235557"/>
    <lineage>
        <taxon>Bacteria</taxon>
        <taxon>Pseudomonadati</taxon>
        <taxon>Pseudomonadota</taxon>
        <taxon>Gammaproteobacteria</taxon>
        <taxon>Alteromonadales</taxon>
        <taxon>Alteromonadaceae</taxon>
        <taxon>Paraglaciecola</taxon>
    </lineage>
</organism>
<dbReference type="EMBL" id="JAWDIO010000002">
    <property type="protein sequence ID" value="MDU0353319.1"/>
    <property type="molecule type" value="Genomic_DNA"/>
</dbReference>
<sequence>MRSIAKEKIIQQLMLLTNLTDKYALLDPSYPQKSLAWLVETEKTLEPLRLPIVSRLAALRGILLASDDGYQDPIIAASSRSKRKAKRALTAHIITQAEQALREEIEIIDHGFSELIDKLSQLLAIRFSQQELPSTPHVTMGYVDNIWRLLGENQETKSMFRYIEARIGETDRRYLLQSLLDNMQSHNDE</sequence>
<proteinExistence type="predicted"/>
<accession>A0ABU3STJ5</accession>
<dbReference type="Proteomes" id="UP001247805">
    <property type="component" value="Unassembled WGS sequence"/>
</dbReference>
<reference evidence="1 2" key="1">
    <citation type="submission" date="2023-10" db="EMBL/GenBank/DDBJ databases">
        <title>Glaciecola aquimarina strain GGW-M5 nov., isolated from a coastal seawater.</title>
        <authorList>
            <person name="Bayburt H."/>
            <person name="Kim J.M."/>
            <person name="Choi B.J."/>
            <person name="Jeon C.O."/>
        </authorList>
    </citation>
    <scope>NUCLEOTIDE SEQUENCE [LARGE SCALE GENOMIC DNA]</scope>
    <source>
        <strain evidence="1 2">KCTC 32108</strain>
    </source>
</reference>
<keyword evidence="2" id="KW-1185">Reference proteome</keyword>
<name>A0ABU3STJ5_9ALTE</name>
<gene>
    <name evidence="1" type="ORF">RS130_04685</name>
</gene>
<protein>
    <submittedName>
        <fullName evidence="1">Uncharacterized protein</fullName>
    </submittedName>
</protein>
<dbReference type="RefSeq" id="WP_316025001.1">
    <property type="nucleotide sequence ID" value="NZ_JAWDIO010000002.1"/>
</dbReference>
<evidence type="ECO:0000313" key="1">
    <source>
        <dbReference type="EMBL" id="MDU0353319.1"/>
    </source>
</evidence>
<comment type="caution">
    <text evidence="1">The sequence shown here is derived from an EMBL/GenBank/DDBJ whole genome shotgun (WGS) entry which is preliminary data.</text>
</comment>